<evidence type="ECO:0000313" key="5">
    <source>
        <dbReference type="EMBL" id="GEB86647.1"/>
    </source>
</evidence>
<dbReference type="InterPro" id="IPR020449">
    <property type="entry name" value="Tscrpt_reg_AraC-type_HTH"/>
</dbReference>
<evidence type="ECO:0000313" key="6">
    <source>
        <dbReference type="Proteomes" id="UP000317730"/>
    </source>
</evidence>
<dbReference type="Gene3D" id="3.40.50.880">
    <property type="match status" value="1"/>
</dbReference>
<dbReference type="PANTHER" id="PTHR43130:SF3">
    <property type="entry name" value="HTH-TYPE TRANSCRIPTIONAL REGULATOR RV1931C"/>
    <property type="match status" value="1"/>
</dbReference>
<dbReference type="PROSITE" id="PS01124">
    <property type="entry name" value="HTH_ARAC_FAMILY_2"/>
    <property type="match status" value="1"/>
</dbReference>
<dbReference type="InterPro" id="IPR018062">
    <property type="entry name" value="HTH_AraC-typ_CS"/>
</dbReference>
<organism evidence="5 6">
    <name type="scientific">Acetobacter peroxydans</name>
    <dbReference type="NCBI Taxonomy" id="104098"/>
    <lineage>
        <taxon>Bacteria</taxon>
        <taxon>Pseudomonadati</taxon>
        <taxon>Pseudomonadota</taxon>
        <taxon>Alphaproteobacteria</taxon>
        <taxon>Acetobacterales</taxon>
        <taxon>Acetobacteraceae</taxon>
        <taxon>Acetobacter</taxon>
    </lineage>
</organism>
<keyword evidence="6" id="KW-1185">Reference proteome</keyword>
<dbReference type="AlphaFoldDB" id="A0A4Y3TZK4"/>
<dbReference type="SUPFAM" id="SSF52317">
    <property type="entry name" value="Class I glutamine amidotransferase-like"/>
    <property type="match status" value="1"/>
</dbReference>
<dbReference type="PROSITE" id="PS00041">
    <property type="entry name" value="HTH_ARAC_FAMILY_1"/>
    <property type="match status" value="1"/>
</dbReference>
<feature type="domain" description="HTH araC/xylS-type" evidence="4">
    <location>
        <begin position="234"/>
        <end position="332"/>
    </location>
</feature>
<dbReference type="InterPro" id="IPR009057">
    <property type="entry name" value="Homeodomain-like_sf"/>
</dbReference>
<dbReference type="PANTHER" id="PTHR43130">
    <property type="entry name" value="ARAC-FAMILY TRANSCRIPTIONAL REGULATOR"/>
    <property type="match status" value="1"/>
</dbReference>
<dbReference type="SUPFAM" id="SSF46689">
    <property type="entry name" value="Homeodomain-like"/>
    <property type="match status" value="2"/>
</dbReference>
<dbReference type="EMBL" id="BJMV01000023">
    <property type="protein sequence ID" value="GEB86647.1"/>
    <property type="molecule type" value="Genomic_DNA"/>
</dbReference>
<dbReference type="Pfam" id="PF12833">
    <property type="entry name" value="HTH_18"/>
    <property type="match status" value="1"/>
</dbReference>
<dbReference type="InterPro" id="IPR018060">
    <property type="entry name" value="HTH_AraC"/>
</dbReference>
<name>A0A4Y3TZK4_9PROT</name>
<dbReference type="Proteomes" id="UP000317730">
    <property type="component" value="Unassembled WGS sequence"/>
</dbReference>
<dbReference type="InterPro" id="IPR052158">
    <property type="entry name" value="INH-QAR"/>
</dbReference>
<dbReference type="InterPro" id="IPR002818">
    <property type="entry name" value="DJ-1/PfpI"/>
</dbReference>
<dbReference type="RefSeq" id="WP_141377983.1">
    <property type="nucleotide sequence ID" value="NZ_BAPL01000026.1"/>
</dbReference>
<dbReference type="OrthoDB" id="110167at2"/>
<sequence length="361" mass="40064">MRGTTPGTHKAPNLRVGIILARQFTLSAFALLVDHLRLAADRNDNSRPIRCQWRIIAEQPEPVRSSCGIPVSRDAALLPPTEFDYIIVVGGLLQGREQVGEQTLAYLRQAAAQGVALVGVCTGVFVLCRAGVMKNRLCCVSWYHRQDFIEAFPDHNVSSDRLFVADRSRISCSGGAGTADMASYLLEKHFGKSTAQKASHVLLLERQAVRQQNLLQPTPPLMGEIRLTSNPHVKRAAMAMEQNMNEPVAIGVIAEQLGLSPRHLVRLFQTEIGMKPTDFYRLIRLRYARALLRQGDMSITEIAIETGFSDCAHFSRQFKARFGLTPTELRLMASGGSYTEPAVFNDNYAGVRLFEEMEHVG</sequence>
<dbReference type="PRINTS" id="PR00032">
    <property type="entry name" value="HTHARAC"/>
</dbReference>
<dbReference type="GO" id="GO:0003700">
    <property type="term" value="F:DNA-binding transcription factor activity"/>
    <property type="evidence" value="ECO:0007669"/>
    <property type="project" value="InterPro"/>
</dbReference>
<reference evidence="5 6" key="1">
    <citation type="submission" date="2019-06" db="EMBL/GenBank/DDBJ databases">
        <title>Whole genome shotgun sequence of Acetobacter peroxydans NBRC 13755.</title>
        <authorList>
            <person name="Hosoyama A."/>
            <person name="Uohara A."/>
            <person name="Ohji S."/>
            <person name="Ichikawa N."/>
        </authorList>
    </citation>
    <scope>NUCLEOTIDE SEQUENCE [LARGE SCALE GENOMIC DNA]</scope>
    <source>
        <strain evidence="5 6">NBRC 13755</strain>
    </source>
</reference>
<evidence type="ECO:0000259" key="4">
    <source>
        <dbReference type="PROSITE" id="PS01124"/>
    </source>
</evidence>
<dbReference type="CDD" id="cd03136">
    <property type="entry name" value="GATase1_AraC_ArgR_like"/>
    <property type="match status" value="1"/>
</dbReference>
<evidence type="ECO:0000256" key="1">
    <source>
        <dbReference type="ARBA" id="ARBA00023015"/>
    </source>
</evidence>
<evidence type="ECO:0000256" key="2">
    <source>
        <dbReference type="ARBA" id="ARBA00023125"/>
    </source>
</evidence>
<dbReference type="Pfam" id="PF01965">
    <property type="entry name" value="DJ-1_PfpI"/>
    <property type="match status" value="1"/>
</dbReference>
<dbReference type="Gene3D" id="1.10.10.60">
    <property type="entry name" value="Homeodomain-like"/>
    <property type="match status" value="2"/>
</dbReference>
<keyword evidence="3" id="KW-0804">Transcription</keyword>
<proteinExistence type="predicted"/>
<comment type="caution">
    <text evidence="5">The sequence shown here is derived from an EMBL/GenBank/DDBJ whole genome shotgun (WGS) entry which is preliminary data.</text>
</comment>
<accession>A0A4Y3TZK4</accession>
<dbReference type="GO" id="GO:0043565">
    <property type="term" value="F:sequence-specific DNA binding"/>
    <property type="evidence" value="ECO:0007669"/>
    <property type="project" value="InterPro"/>
</dbReference>
<dbReference type="InterPro" id="IPR029062">
    <property type="entry name" value="Class_I_gatase-like"/>
</dbReference>
<protein>
    <submittedName>
        <fullName evidence="5">AraC family transcriptional regulator</fullName>
    </submittedName>
</protein>
<dbReference type="SMART" id="SM00342">
    <property type="entry name" value="HTH_ARAC"/>
    <property type="match status" value="1"/>
</dbReference>
<gene>
    <name evidence="5" type="ORF">APE01nite_24440</name>
</gene>
<keyword evidence="1" id="KW-0805">Transcription regulation</keyword>
<keyword evidence="2" id="KW-0238">DNA-binding</keyword>
<evidence type="ECO:0000256" key="3">
    <source>
        <dbReference type="ARBA" id="ARBA00023163"/>
    </source>
</evidence>